<evidence type="ECO:0000256" key="2">
    <source>
        <dbReference type="ARBA" id="ARBA00022723"/>
    </source>
</evidence>
<dbReference type="RefSeq" id="WP_188417424.1">
    <property type="nucleotide sequence ID" value="NZ_BMDO01000007.1"/>
</dbReference>
<reference evidence="4" key="2">
    <citation type="submission" date="2020-09" db="EMBL/GenBank/DDBJ databases">
        <authorList>
            <person name="Sun Q."/>
            <person name="Sedlacek I."/>
        </authorList>
    </citation>
    <scope>NUCLEOTIDE SEQUENCE</scope>
    <source>
        <strain evidence="4">CCM 8711</strain>
    </source>
</reference>
<feature type="binding site" evidence="3">
    <location>
        <position position="124"/>
    </location>
    <ligand>
        <name>a divalent metal cation</name>
        <dbReference type="ChEBI" id="CHEBI:60240"/>
    </ligand>
</feature>
<evidence type="ECO:0008006" key="6">
    <source>
        <dbReference type="Google" id="ProtNLM"/>
    </source>
</evidence>
<dbReference type="EMBL" id="BMDO01000007">
    <property type="protein sequence ID" value="GGI51387.1"/>
    <property type="molecule type" value="Genomic_DNA"/>
</dbReference>
<dbReference type="Pfam" id="PF05163">
    <property type="entry name" value="DinB"/>
    <property type="match status" value="1"/>
</dbReference>
<sequence>MKDYFLKLLNYDKYSNLQLTDLLFSANEPQNAVGLMAHIISAKQRWLLRCKELPPPSDALWPDWQAAQFKYLIEEGHQAWVAYVSSLTDDDFKRIINYQNMKGETMNDTLSDILAHLINHGTHHRAQIGQYLKLAGVEQLLVTDYIFYVRQQTQQ</sequence>
<gene>
    <name evidence="4" type="ORF">GCM10011425_25990</name>
</gene>
<feature type="binding site" evidence="3">
    <location>
        <position position="120"/>
    </location>
    <ligand>
        <name>a divalent metal cation</name>
        <dbReference type="ChEBI" id="CHEBI:60240"/>
    </ligand>
</feature>
<dbReference type="Proteomes" id="UP000662074">
    <property type="component" value="Unassembled WGS sequence"/>
</dbReference>
<reference evidence="4" key="1">
    <citation type="journal article" date="2014" name="Int. J. Syst. Evol. Microbiol.">
        <title>Complete genome sequence of Corynebacterium casei LMG S-19264T (=DSM 44701T), isolated from a smear-ripened cheese.</title>
        <authorList>
            <consortium name="US DOE Joint Genome Institute (JGI-PGF)"/>
            <person name="Walter F."/>
            <person name="Albersmeier A."/>
            <person name="Kalinowski J."/>
            <person name="Ruckert C."/>
        </authorList>
    </citation>
    <scope>NUCLEOTIDE SEQUENCE</scope>
    <source>
        <strain evidence="4">CCM 8711</strain>
    </source>
</reference>
<dbReference type="SUPFAM" id="SSF109854">
    <property type="entry name" value="DinB/YfiT-like putative metalloenzymes"/>
    <property type="match status" value="1"/>
</dbReference>
<dbReference type="InterPro" id="IPR007837">
    <property type="entry name" value="DinB"/>
</dbReference>
<evidence type="ECO:0000313" key="5">
    <source>
        <dbReference type="Proteomes" id="UP000662074"/>
    </source>
</evidence>
<keyword evidence="5" id="KW-1185">Reference proteome</keyword>
<dbReference type="PANTHER" id="PTHR37302">
    <property type="entry name" value="SLR1116 PROTEIN"/>
    <property type="match status" value="1"/>
</dbReference>
<comment type="caution">
    <text evidence="4">The sequence shown here is derived from an EMBL/GenBank/DDBJ whole genome shotgun (WGS) entry which is preliminary data.</text>
</comment>
<comment type="similarity">
    <text evidence="1">Belongs to the DinB family.</text>
</comment>
<feature type="binding site" evidence="3">
    <location>
        <position position="38"/>
    </location>
    <ligand>
        <name>a divalent metal cation</name>
        <dbReference type="ChEBI" id="CHEBI:60240"/>
    </ligand>
</feature>
<proteinExistence type="inferred from homology"/>
<dbReference type="Gene3D" id="1.20.120.450">
    <property type="entry name" value="dinb family like domain"/>
    <property type="match status" value="1"/>
</dbReference>
<evidence type="ECO:0000313" key="4">
    <source>
        <dbReference type="EMBL" id="GGI51387.1"/>
    </source>
</evidence>
<evidence type="ECO:0000256" key="3">
    <source>
        <dbReference type="PIRSR" id="PIRSR607837-1"/>
    </source>
</evidence>
<dbReference type="GO" id="GO:0046872">
    <property type="term" value="F:metal ion binding"/>
    <property type="evidence" value="ECO:0007669"/>
    <property type="project" value="UniProtKB-KW"/>
</dbReference>
<dbReference type="AlphaFoldDB" id="A0A917JB51"/>
<keyword evidence="2 3" id="KW-0479">Metal-binding</keyword>
<dbReference type="PANTHER" id="PTHR37302:SF1">
    <property type="entry name" value="PROTEIN DINB"/>
    <property type="match status" value="1"/>
</dbReference>
<name>A0A917JB51_9SPHI</name>
<dbReference type="InterPro" id="IPR034660">
    <property type="entry name" value="DinB/YfiT-like"/>
</dbReference>
<organism evidence="4 5">
    <name type="scientific">Mucilaginibacter galii</name>
    <dbReference type="NCBI Taxonomy" id="2005073"/>
    <lineage>
        <taxon>Bacteria</taxon>
        <taxon>Pseudomonadati</taxon>
        <taxon>Bacteroidota</taxon>
        <taxon>Sphingobacteriia</taxon>
        <taxon>Sphingobacteriales</taxon>
        <taxon>Sphingobacteriaceae</taxon>
        <taxon>Mucilaginibacter</taxon>
    </lineage>
</organism>
<evidence type="ECO:0000256" key="1">
    <source>
        <dbReference type="ARBA" id="ARBA00008635"/>
    </source>
</evidence>
<accession>A0A917JB51</accession>
<protein>
    <recommendedName>
        <fullName evidence="6">Damage-inducible protein DinB</fullName>
    </recommendedName>
</protein>